<sequence length="69" mass="7641">MAPGPPAFRFAKKNNIYFELQLVNLSKGEPWAVGQGWRRRSPHGDSVGKSRASQSQCCEASTGCHTKYD</sequence>
<dbReference type="Proteomes" id="UP001066276">
    <property type="component" value="Chromosome 10"/>
</dbReference>
<dbReference type="EMBL" id="JANPWB010000014">
    <property type="protein sequence ID" value="KAJ1098102.1"/>
    <property type="molecule type" value="Genomic_DNA"/>
</dbReference>
<accession>A0AAV7M6G5</accession>
<evidence type="ECO:0000313" key="3">
    <source>
        <dbReference type="Proteomes" id="UP001066276"/>
    </source>
</evidence>
<comment type="caution">
    <text evidence="2">The sequence shown here is derived from an EMBL/GenBank/DDBJ whole genome shotgun (WGS) entry which is preliminary data.</text>
</comment>
<dbReference type="AlphaFoldDB" id="A0AAV7M6G5"/>
<evidence type="ECO:0000256" key="1">
    <source>
        <dbReference type="SAM" id="MobiDB-lite"/>
    </source>
</evidence>
<reference evidence="2" key="1">
    <citation type="journal article" date="2022" name="bioRxiv">
        <title>Sequencing and chromosome-scale assembly of the giantPleurodeles waltlgenome.</title>
        <authorList>
            <person name="Brown T."/>
            <person name="Elewa A."/>
            <person name="Iarovenko S."/>
            <person name="Subramanian E."/>
            <person name="Araus A.J."/>
            <person name="Petzold A."/>
            <person name="Susuki M."/>
            <person name="Suzuki K.-i.T."/>
            <person name="Hayashi T."/>
            <person name="Toyoda A."/>
            <person name="Oliveira C."/>
            <person name="Osipova E."/>
            <person name="Leigh N.D."/>
            <person name="Simon A."/>
            <person name="Yun M.H."/>
        </authorList>
    </citation>
    <scope>NUCLEOTIDE SEQUENCE</scope>
    <source>
        <strain evidence="2">20211129_DDA</strain>
        <tissue evidence="2">Liver</tissue>
    </source>
</reference>
<feature type="region of interest" description="Disordered" evidence="1">
    <location>
        <begin position="35"/>
        <end position="69"/>
    </location>
</feature>
<evidence type="ECO:0000313" key="2">
    <source>
        <dbReference type="EMBL" id="KAJ1098102.1"/>
    </source>
</evidence>
<gene>
    <name evidence="2" type="ORF">NDU88_003218</name>
</gene>
<organism evidence="2 3">
    <name type="scientific">Pleurodeles waltl</name>
    <name type="common">Iberian ribbed newt</name>
    <dbReference type="NCBI Taxonomy" id="8319"/>
    <lineage>
        <taxon>Eukaryota</taxon>
        <taxon>Metazoa</taxon>
        <taxon>Chordata</taxon>
        <taxon>Craniata</taxon>
        <taxon>Vertebrata</taxon>
        <taxon>Euteleostomi</taxon>
        <taxon>Amphibia</taxon>
        <taxon>Batrachia</taxon>
        <taxon>Caudata</taxon>
        <taxon>Salamandroidea</taxon>
        <taxon>Salamandridae</taxon>
        <taxon>Pleurodelinae</taxon>
        <taxon>Pleurodeles</taxon>
    </lineage>
</organism>
<name>A0AAV7M6G5_PLEWA</name>
<proteinExistence type="predicted"/>
<keyword evidence="3" id="KW-1185">Reference proteome</keyword>
<protein>
    <submittedName>
        <fullName evidence="2">Uncharacterized protein</fullName>
    </submittedName>
</protein>